<evidence type="ECO:0000259" key="1">
    <source>
        <dbReference type="Pfam" id="PF00266"/>
    </source>
</evidence>
<dbReference type="Gene3D" id="3.40.640.10">
    <property type="entry name" value="Type I PLP-dependent aspartate aminotransferase-like (Major domain)"/>
    <property type="match status" value="1"/>
</dbReference>
<dbReference type="EMBL" id="CP003597">
    <property type="protein sequence ID" value="AFY90935.1"/>
    <property type="molecule type" value="Genomic_DNA"/>
</dbReference>
<dbReference type="PANTHER" id="PTHR43586">
    <property type="entry name" value="CYSTEINE DESULFURASE"/>
    <property type="match status" value="1"/>
</dbReference>
<dbReference type="InterPro" id="IPR015424">
    <property type="entry name" value="PyrdxlP-dep_Trfase"/>
</dbReference>
<dbReference type="Pfam" id="PF00266">
    <property type="entry name" value="Aminotran_5"/>
    <property type="match status" value="1"/>
</dbReference>
<gene>
    <name evidence="2" type="ORF">Chro_5578</name>
</gene>
<dbReference type="InterPro" id="IPR015422">
    <property type="entry name" value="PyrdxlP-dep_Trfase_small"/>
</dbReference>
<name>K9U7W3_CHRTP</name>
<organism evidence="2 3">
    <name type="scientific">Chroococcidiopsis thermalis (strain PCC 7203)</name>
    <dbReference type="NCBI Taxonomy" id="251229"/>
    <lineage>
        <taxon>Bacteria</taxon>
        <taxon>Bacillati</taxon>
        <taxon>Cyanobacteriota</taxon>
        <taxon>Cyanophyceae</taxon>
        <taxon>Chroococcidiopsidales</taxon>
        <taxon>Chroococcidiopsidaceae</taxon>
        <taxon>Chroococcidiopsis</taxon>
    </lineage>
</organism>
<dbReference type="STRING" id="251229.Chro_5578"/>
<reference evidence="2 3" key="1">
    <citation type="submission" date="2012-06" db="EMBL/GenBank/DDBJ databases">
        <title>Finished chromosome of genome of Chroococcidiopsis thermalis PCC 7203.</title>
        <authorList>
            <consortium name="US DOE Joint Genome Institute"/>
            <person name="Gugger M."/>
            <person name="Coursin T."/>
            <person name="Rippka R."/>
            <person name="Tandeau De Marsac N."/>
            <person name="Huntemann M."/>
            <person name="Wei C.-L."/>
            <person name="Han J."/>
            <person name="Detter J.C."/>
            <person name="Han C."/>
            <person name="Tapia R."/>
            <person name="Davenport K."/>
            <person name="Daligault H."/>
            <person name="Erkkila T."/>
            <person name="Gu W."/>
            <person name="Munk A.C.C."/>
            <person name="Teshima H."/>
            <person name="Xu Y."/>
            <person name="Chain P."/>
            <person name="Chen A."/>
            <person name="Krypides N."/>
            <person name="Mavromatis K."/>
            <person name="Markowitz V."/>
            <person name="Szeto E."/>
            <person name="Ivanova N."/>
            <person name="Mikhailova N."/>
            <person name="Ovchinnikova G."/>
            <person name="Pagani I."/>
            <person name="Pati A."/>
            <person name="Goodwin L."/>
            <person name="Peters L."/>
            <person name="Pitluck S."/>
            <person name="Woyke T."/>
            <person name="Kerfeld C."/>
        </authorList>
    </citation>
    <scope>NUCLEOTIDE SEQUENCE [LARGE SCALE GENOMIC DNA]</scope>
    <source>
        <strain evidence="2 3">PCC 7203</strain>
    </source>
</reference>
<dbReference type="Proteomes" id="UP000010384">
    <property type="component" value="Chromosome"/>
</dbReference>
<feature type="domain" description="Aminotransferase class V" evidence="1">
    <location>
        <begin position="35"/>
        <end position="388"/>
    </location>
</feature>
<evidence type="ECO:0000313" key="3">
    <source>
        <dbReference type="Proteomes" id="UP000010384"/>
    </source>
</evidence>
<dbReference type="AlphaFoldDB" id="K9U7W3"/>
<dbReference type="InterPro" id="IPR000192">
    <property type="entry name" value="Aminotrans_V_dom"/>
</dbReference>
<keyword evidence="2" id="KW-0808">Transferase</keyword>
<dbReference type="KEGG" id="cthe:Chro_5578"/>
<dbReference type="InterPro" id="IPR015421">
    <property type="entry name" value="PyrdxlP-dep_Trfase_major"/>
</dbReference>
<dbReference type="Gene3D" id="3.90.1150.10">
    <property type="entry name" value="Aspartate Aminotransferase, domain 1"/>
    <property type="match status" value="1"/>
</dbReference>
<keyword evidence="3" id="KW-1185">Reference proteome</keyword>
<protein>
    <submittedName>
        <fullName evidence="2">Aminotransferase class V</fullName>
    </submittedName>
</protein>
<dbReference type="SUPFAM" id="SSF53383">
    <property type="entry name" value="PLP-dependent transferases"/>
    <property type="match status" value="1"/>
</dbReference>
<accession>K9U7W3</accession>
<dbReference type="eggNOG" id="COG0520">
    <property type="taxonomic scope" value="Bacteria"/>
</dbReference>
<proteinExistence type="predicted"/>
<dbReference type="PANTHER" id="PTHR43586:SF4">
    <property type="entry name" value="ISOPENICILLIN N EPIMERASE"/>
    <property type="match status" value="1"/>
</dbReference>
<evidence type="ECO:0000313" key="2">
    <source>
        <dbReference type="EMBL" id="AFY90935.1"/>
    </source>
</evidence>
<dbReference type="PATRIC" id="fig|251229.3.peg.6523"/>
<dbReference type="HOGENOM" id="CLU_003433_2_1_3"/>
<keyword evidence="2" id="KW-0032">Aminotransferase</keyword>
<dbReference type="GO" id="GO:0008483">
    <property type="term" value="F:transaminase activity"/>
    <property type="evidence" value="ECO:0007669"/>
    <property type="project" value="UniProtKB-KW"/>
</dbReference>
<sequence>MAFFPACYTMTSISAAQTRTEQYRQQFPALANKSYFNYGGQGPMPQAAIDAIIAAHEYVQLNGPFSSQINAWITQETEKTRQAIATELNAPPETITLTEDVTVGCNIALWGIDWQAKDHILLSDCEHPGVIATTQEITRRFGVEVSTCPLMATLNQGDPAAVIAQHLTPRTRLVVISHILWNTGQVLPVDKIVEVCRQHQGDRPVQILVDAAQSVGLLPLNLTQLGADFYAFTGHKWMCGPAGVGGLYVRPEALLGTDNCPPLQPTFIGWRSIVMDSKGQPQAWQPDGRRYEVATSAFPQYAGLKAAIATHQQWGTAESRYQQICQLSQYLWQRLNQLSDIICLRHAPPQAGLVSFQLKNRSSLHAKLVQFLESNRLMTRTLVDPSCVRACVHYFTLPCEIDRLIEEIERFCQQS</sequence>
<dbReference type="InParanoid" id="K9U7W3"/>